<dbReference type="EMBL" id="GBXM01004105">
    <property type="protein sequence ID" value="JAI04473.1"/>
    <property type="molecule type" value="Transcribed_RNA"/>
</dbReference>
<reference evidence="1" key="1">
    <citation type="submission" date="2014-11" db="EMBL/GenBank/DDBJ databases">
        <authorList>
            <person name="Amaro Gonzalez C."/>
        </authorList>
    </citation>
    <scope>NUCLEOTIDE SEQUENCE</scope>
</reference>
<evidence type="ECO:0000313" key="1">
    <source>
        <dbReference type="EMBL" id="JAI04473.1"/>
    </source>
</evidence>
<organism evidence="1">
    <name type="scientific">Anguilla anguilla</name>
    <name type="common">European freshwater eel</name>
    <name type="synonym">Muraena anguilla</name>
    <dbReference type="NCBI Taxonomy" id="7936"/>
    <lineage>
        <taxon>Eukaryota</taxon>
        <taxon>Metazoa</taxon>
        <taxon>Chordata</taxon>
        <taxon>Craniata</taxon>
        <taxon>Vertebrata</taxon>
        <taxon>Euteleostomi</taxon>
        <taxon>Actinopterygii</taxon>
        <taxon>Neopterygii</taxon>
        <taxon>Teleostei</taxon>
        <taxon>Anguilliformes</taxon>
        <taxon>Anguillidae</taxon>
        <taxon>Anguilla</taxon>
    </lineage>
</organism>
<reference evidence="1" key="2">
    <citation type="journal article" date="2015" name="Fish Shellfish Immunol.">
        <title>Early steps in the European eel (Anguilla anguilla)-Vibrio vulnificus interaction in the gills: Role of the RtxA13 toxin.</title>
        <authorList>
            <person name="Callol A."/>
            <person name="Pajuelo D."/>
            <person name="Ebbesson L."/>
            <person name="Teles M."/>
            <person name="MacKenzie S."/>
            <person name="Amaro C."/>
        </authorList>
    </citation>
    <scope>NUCLEOTIDE SEQUENCE</scope>
</reference>
<sequence>MWRNDLEAKQVLEWTQELKQIKLDYIHRQIIKETCKLKERNGVVDF</sequence>
<proteinExistence type="predicted"/>
<accession>A0A0E9XP07</accession>
<protein>
    <submittedName>
        <fullName evidence="1">Uncharacterized protein</fullName>
    </submittedName>
</protein>
<name>A0A0E9XP07_ANGAN</name>
<dbReference type="AlphaFoldDB" id="A0A0E9XP07"/>